<dbReference type="GO" id="GO:0008360">
    <property type="term" value="P:regulation of cell shape"/>
    <property type="evidence" value="ECO:0007669"/>
    <property type="project" value="UniProtKB-KW"/>
</dbReference>
<comment type="function">
    <text evidence="5">Involved in formation and maintenance of cell shape.</text>
</comment>
<dbReference type="RefSeq" id="WP_004836473.1">
    <property type="nucleotide sequence ID" value="NZ_CAMPNK010000017.1"/>
</dbReference>
<proteinExistence type="inferred from homology"/>
<dbReference type="PANTHER" id="PTHR34138">
    <property type="entry name" value="CELL SHAPE-DETERMINING PROTEIN MREC"/>
    <property type="match status" value="1"/>
</dbReference>
<evidence type="ECO:0000313" key="8">
    <source>
        <dbReference type="EMBL" id="KWZ75773.1"/>
    </source>
</evidence>
<evidence type="ECO:0000256" key="5">
    <source>
        <dbReference type="PIRNR" id="PIRNR038471"/>
    </source>
</evidence>
<evidence type="ECO:0000256" key="6">
    <source>
        <dbReference type="SAM" id="Coils"/>
    </source>
</evidence>
<evidence type="ECO:0000256" key="3">
    <source>
        <dbReference type="ARBA" id="ARBA00022960"/>
    </source>
</evidence>
<dbReference type="InterPro" id="IPR055342">
    <property type="entry name" value="MreC_beta-barrel_core"/>
</dbReference>
<keyword evidence="9" id="KW-1185">Reference proteome</keyword>
<dbReference type="InterPro" id="IPR007221">
    <property type="entry name" value="MreC"/>
</dbReference>
<dbReference type="AlphaFoldDB" id="A0A133K8A2"/>
<dbReference type="Proteomes" id="UP000070383">
    <property type="component" value="Unassembled WGS sequence"/>
</dbReference>
<keyword evidence="6" id="KW-0175">Coiled coil</keyword>
<dbReference type="GO" id="GO:0005886">
    <property type="term" value="C:plasma membrane"/>
    <property type="evidence" value="ECO:0007669"/>
    <property type="project" value="TreeGrafter"/>
</dbReference>
<comment type="similarity">
    <text evidence="1 5">Belongs to the MreC family.</text>
</comment>
<accession>A0A133K8A2</accession>
<comment type="caution">
    <text evidence="8">The sequence shown here is derived from an EMBL/GenBank/DDBJ whole genome shotgun (WGS) entry which is preliminary data.</text>
</comment>
<reference evidence="9" key="1">
    <citation type="submission" date="2016-01" db="EMBL/GenBank/DDBJ databases">
        <authorList>
            <person name="Mitreva M."/>
            <person name="Pepin K.H."/>
            <person name="Mihindukulasuriya K.A."/>
            <person name="Fulton R."/>
            <person name="Fronick C."/>
            <person name="O'Laughlin M."/>
            <person name="Miner T."/>
            <person name="Herter B."/>
            <person name="Rosa B.A."/>
            <person name="Cordes M."/>
            <person name="Tomlinson C."/>
            <person name="Wollam A."/>
            <person name="Palsikar V.B."/>
            <person name="Mardis E.R."/>
            <person name="Wilson R.K."/>
        </authorList>
    </citation>
    <scope>NUCLEOTIDE SEQUENCE [LARGE SCALE GENOMIC DNA]</scope>
    <source>
        <strain evidence="9">MJR8151</strain>
    </source>
</reference>
<keyword evidence="3 5" id="KW-0133">Cell shape</keyword>
<dbReference type="PIRSF" id="PIRSF038471">
    <property type="entry name" value="MreC"/>
    <property type="match status" value="1"/>
</dbReference>
<dbReference type="PANTHER" id="PTHR34138:SF1">
    <property type="entry name" value="CELL SHAPE-DETERMINING PROTEIN MREC"/>
    <property type="match status" value="1"/>
</dbReference>
<dbReference type="PATRIC" id="fig|33036.3.peg.1916"/>
<feature type="domain" description="Rod shape-determining protein MreC beta-barrel core" evidence="7">
    <location>
        <begin position="122"/>
        <end position="275"/>
    </location>
</feature>
<dbReference type="Gene3D" id="2.40.10.350">
    <property type="entry name" value="Rod shape-determining protein MreC, domain 2"/>
    <property type="match status" value="1"/>
</dbReference>
<dbReference type="Gene3D" id="2.40.10.340">
    <property type="entry name" value="Rod shape-determining protein MreC, domain 1"/>
    <property type="match status" value="1"/>
</dbReference>
<evidence type="ECO:0000256" key="2">
    <source>
        <dbReference type="ARBA" id="ARBA00013855"/>
    </source>
</evidence>
<evidence type="ECO:0000259" key="7">
    <source>
        <dbReference type="Pfam" id="PF04085"/>
    </source>
</evidence>
<dbReference type="Pfam" id="PF04085">
    <property type="entry name" value="MreC"/>
    <property type="match status" value="1"/>
</dbReference>
<dbReference type="OrthoDB" id="9792313at2"/>
<protein>
    <recommendedName>
        <fullName evidence="2 5">Cell shape-determining protein MreC</fullName>
    </recommendedName>
    <alternativeName>
        <fullName evidence="4 5">Cell shape protein MreC</fullName>
    </alternativeName>
</protein>
<dbReference type="EMBL" id="LRPM01000105">
    <property type="protein sequence ID" value="KWZ75773.1"/>
    <property type="molecule type" value="Genomic_DNA"/>
</dbReference>
<evidence type="ECO:0000256" key="4">
    <source>
        <dbReference type="ARBA" id="ARBA00032089"/>
    </source>
</evidence>
<gene>
    <name evidence="8" type="ORF">HMPREF3200_01939</name>
</gene>
<dbReference type="InterPro" id="IPR042175">
    <property type="entry name" value="Cell/Rod_MreC_2"/>
</dbReference>
<evidence type="ECO:0000256" key="1">
    <source>
        <dbReference type="ARBA" id="ARBA00009369"/>
    </source>
</evidence>
<evidence type="ECO:0000313" key="9">
    <source>
        <dbReference type="Proteomes" id="UP000070383"/>
    </source>
</evidence>
<dbReference type="STRING" id="33036.HMPREF3200_01939"/>
<name>A0A133K8A2_9FIRM</name>
<feature type="coiled-coil region" evidence="6">
    <location>
        <begin position="69"/>
        <end position="96"/>
    </location>
</feature>
<organism evidence="8 9">
    <name type="scientific">Anaerococcus tetradius</name>
    <dbReference type="NCBI Taxonomy" id="33036"/>
    <lineage>
        <taxon>Bacteria</taxon>
        <taxon>Bacillati</taxon>
        <taxon>Bacillota</taxon>
        <taxon>Tissierellia</taxon>
        <taxon>Tissierellales</taxon>
        <taxon>Peptoniphilaceae</taxon>
        <taxon>Anaerococcus</taxon>
    </lineage>
</organism>
<sequence length="297" mass="32934">MAYRRKKKDRKGFVATVVILLIIIAISSQTKNINQTGSNIANSIFSPIEKLSYSISSIIKEQVERSLGSKDTRAAVEKLEEENKALEIENAKLSTIVSKKDFLEAEKKAMEVSENSYMKAKVVNTDSNSMSKNFTIDKGKKDGIEVNDIILQAIGDSKYYTGLVGKVVEVYQTTARVETINSVSNNVSFIDSKSGDYGVIDNFTQKTIQGYMLDVDSEVNVKDVLLTSGLGGVYPAGIYIGTVSNVTMSEDALRKNITLNSPVDFSHLYRVLVLKQTDQYNVDEVIENEDYQGDKDE</sequence>
<dbReference type="InterPro" id="IPR042177">
    <property type="entry name" value="Cell/Rod_1"/>
</dbReference>